<sequence length="295" mass="31413">MIGHRGAPGYRPEHTLASYRLALAQGADAVEPDLVLTADGVAVLRHESDLTRTTDIAVRADFADRPWRVEALTLAELKSLRATERWPARRPGSARFDGYFEVATLDELLLLLADESRRRGRRVGLNAELKSCELPAEAQRLEDTVLASLRDHGLDHVHAGVVLQSFDPLSVRRLRERTPLPLVQLVEGAGSPLLTPAGLAEVATYADVLALDVPALLARPGLVGPAHRAGLGVLAYTVRHDDPDGPAAVAGRVQALVEAGVDGLFSDQPDQTLAVCAAYAGSTSTSLGTIAQAAR</sequence>
<dbReference type="Pfam" id="PF03009">
    <property type="entry name" value="GDPD"/>
    <property type="match status" value="1"/>
</dbReference>
<evidence type="ECO:0000259" key="1">
    <source>
        <dbReference type="PROSITE" id="PS51704"/>
    </source>
</evidence>
<dbReference type="RefSeq" id="WP_165235133.1">
    <property type="nucleotide sequence ID" value="NZ_CP049257.1"/>
</dbReference>
<accession>A0A6G6WG97</accession>
<organism evidence="2 3">
    <name type="scientific">Nocardioides anomalus</name>
    <dbReference type="NCBI Taxonomy" id="2712223"/>
    <lineage>
        <taxon>Bacteria</taxon>
        <taxon>Bacillati</taxon>
        <taxon>Actinomycetota</taxon>
        <taxon>Actinomycetes</taxon>
        <taxon>Propionibacteriales</taxon>
        <taxon>Nocardioidaceae</taxon>
        <taxon>Nocardioides</taxon>
    </lineage>
</organism>
<dbReference type="PANTHER" id="PTHR46211:SF14">
    <property type="entry name" value="GLYCEROPHOSPHODIESTER PHOSPHODIESTERASE"/>
    <property type="match status" value="1"/>
</dbReference>
<dbReference type="EMBL" id="CP049257">
    <property type="protein sequence ID" value="QIG44183.1"/>
    <property type="molecule type" value="Genomic_DNA"/>
</dbReference>
<dbReference type="InterPro" id="IPR030395">
    <property type="entry name" value="GP_PDE_dom"/>
</dbReference>
<dbReference type="GO" id="GO:0006629">
    <property type="term" value="P:lipid metabolic process"/>
    <property type="evidence" value="ECO:0007669"/>
    <property type="project" value="InterPro"/>
</dbReference>
<dbReference type="SUPFAM" id="SSF51695">
    <property type="entry name" value="PLC-like phosphodiesterases"/>
    <property type="match status" value="1"/>
</dbReference>
<dbReference type="Gene3D" id="3.20.20.190">
    <property type="entry name" value="Phosphatidylinositol (PI) phosphodiesterase"/>
    <property type="match status" value="1"/>
</dbReference>
<gene>
    <name evidence="2" type="ORF">G5V58_16630</name>
</gene>
<keyword evidence="3" id="KW-1185">Reference proteome</keyword>
<evidence type="ECO:0000313" key="2">
    <source>
        <dbReference type="EMBL" id="QIG44183.1"/>
    </source>
</evidence>
<dbReference type="PANTHER" id="PTHR46211">
    <property type="entry name" value="GLYCEROPHOSPHORYL DIESTER PHOSPHODIESTERASE"/>
    <property type="match status" value="1"/>
</dbReference>
<reference evidence="2 3" key="1">
    <citation type="submission" date="2020-02" db="EMBL/GenBank/DDBJ databases">
        <title>Full genome sequence of Nocardioides sp. R-3366.</title>
        <authorList>
            <person name="Im W.-T."/>
        </authorList>
    </citation>
    <scope>NUCLEOTIDE SEQUENCE [LARGE SCALE GENOMIC DNA]</scope>
    <source>
        <strain evidence="2 3">R-3366</strain>
    </source>
</reference>
<dbReference type="PROSITE" id="PS51704">
    <property type="entry name" value="GP_PDE"/>
    <property type="match status" value="1"/>
</dbReference>
<dbReference type="InterPro" id="IPR017946">
    <property type="entry name" value="PLC-like_Pdiesterase_TIM-brl"/>
</dbReference>
<dbReference type="Proteomes" id="UP000502996">
    <property type="component" value="Chromosome"/>
</dbReference>
<evidence type="ECO:0000313" key="3">
    <source>
        <dbReference type="Proteomes" id="UP000502996"/>
    </source>
</evidence>
<dbReference type="KEGG" id="nano:G5V58_16630"/>
<name>A0A6G6WG97_9ACTN</name>
<feature type="domain" description="GP-PDE" evidence="1">
    <location>
        <begin position="1"/>
        <end position="276"/>
    </location>
</feature>
<dbReference type="GO" id="GO:0008081">
    <property type="term" value="F:phosphoric diester hydrolase activity"/>
    <property type="evidence" value="ECO:0007669"/>
    <property type="project" value="InterPro"/>
</dbReference>
<proteinExistence type="predicted"/>
<dbReference type="AlphaFoldDB" id="A0A6G6WG97"/>
<protein>
    <submittedName>
        <fullName evidence="2">Glycerophosphodiester phosphodiesterase</fullName>
    </submittedName>
</protein>